<evidence type="ECO:0000313" key="3">
    <source>
        <dbReference type="Proteomes" id="UP000823844"/>
    </source>
</evidence>
<dbReference type="InterPro" id="IPR011990">
    <property type="entry name" value="TPR-like_helical_dom_sf"/>
</dbReference>
<reference evidence="2" key="1">
    <citation type="journal article" date="2021" name="PeerJ">
        <title>Extensive microbial diversity within the chicken gut microbiome revealed by metagenomics and culture.</title>
        <authorList>
            <person name="Gilroy R."/>
            <person name="Ravi A."/>
            <person name="Getino M."/>
            <person name="Pursley I."/>
            <person name="Horton D.L."/>
            <person name="Alikhan N.F."/>
            <person name="Baker D."/>
            <person name="Gharbi K."/>
            <person name="Hall N."/>
            <person name="Watson M."/>
            <person name="Adriaenssens E.M."/>
            <person name="Foster-Nyarko E."/>
            <person name="Jarju S."/>
            <person name="Secka A."/>
            <person name="Antonio M."/>
            <person name="Oren A."/>
            <person name="Chaudhuri R.R."/>
            <person name="La Ragione R."/>
            <person name="Hildebrand F."/>
            <person name="Pallen M.J."/>
        </authorList>
    </citation>
    <scope>NUCLEOTIDE SEQUENCE</scope>
    <source>
        <strain evidence="2">F6-686</strain>
    </source>
</reference>
<organism evidence="2 3">
    <name type="scientific">Candidatus Lactobacillus pullistercoris</name>
    <dbReference type="NCBI Taxonomy" id="2838636"/>
    <lineage>
        <taxon>Bacteria</taxon>
        <taxon>Bacillati</taxon>
        <taxon>Bacillota</taxon>
        <taxon>Bacilli</taxon>
        <taxon>Lactobacillales</taxon>
        <taxon>Lactobacillaceae</taxon>
        <taxon>Lactobacillus</taxon>
    </lineage>
</organism>
<dbReference type="AlphaFoldDB" id="A0A9E2KS72"/>
<dbReference type="Proteomes" id="UP000823844">
    <property type="component" value="Unassembled WGS sequence"/>
</dbReference>
<dbReference type="Gene3D" id="1.25.40.10">
    <property type="entry name" value="Tetratricopeptide repeat domain"/>
    <property type="match status" value="1"/>
</dbReference>
<sequence length="277" mass="32061">MVSVSQENLLKLALEDENKGNYDLAIQNLEEALSYDPSNKVVIKLCKLYRKNKQEDQAYALIKDQPDLFSDEKIFNEYCQILKANHYFIEFCQLEKLLDRKIKINISPVSESEQNKIMTGFRKKEQITQLDYQSLLKLNLINFENFSQSLLLDPSQNFAVRLALCEDLVRLNLEKTFKVWILGKQKEFIPNNTPLLEKSTVYTEVIGGIGDHFRNNPSQLPIMLGETNLILGSLYPEIGDYIRNTDGFTSDLISYIQTGNGRTNQKLLEKIYKYLPK</sequence>
<evidence type="ECO:0000256" key="1">
    <source>
        <dbReference type="PROSITE-ProRule" id="PRU00339"/>
    </source>
</evidence>
<dbReference type="Pfam" id="PF14559">
    <property type="entry name" value="TPR_19"/>
    <property type="match status" value="1"/>
</dbReference>
<dbReference type="SUPFAM" id="SSF48452">
    <property type="entry name" value="TPR-like"/>
    <property type="match status" value="1"/>
</dbReference>
<evidence type="ECO:0000313" key="2">
    <source>
        <dbReference type="EMBL" id="MBU3828683.1"/>
    </source>
</evidence>
<comment type="caution">
    <text evidence="2">The sequence shown here is derived from an EMBL/GenBank/DDBJ whole genome shotgun (WGS) entry which is preliminary data.</text>
</comment>
<accession>A0A9E2KS72</accession>
<dbReference type="EMBL" id="JAHLFT010000077">
    <property type="protein sequence ID" value="MBU3828683.1"/>
    <property type="molecule type" value="Genomic_DNA"/>
</dbReference>
<keyword evidence="1" id="KW-0802">TPR repeat</keyword>
<name>A0A9E2KS72_9LACO</name>
<protein>
    <submittedName>
        <fullName evidence="2">Tetratricopeptide repeat protein</fullName>
    </submittedName>
</protein>
<dbReference type="PROSITE" id="PS50005">
    <property type="entry name" value="TPR"/>
    <property type="match status" value="1"/>
</dbReference>
<dbReference type="InterPro" id="IPR019734">
    <property type="entry name" value="TPR_rpt"/>
</dbReference>
<gene>
    <name evidence="2" type="ORF">H9806_06100</name>
</gene>
<feature type="repeat" description="TPR" evidence="1">
    <location>
        <begin position="6"/>
        <end position="39"/>
    </location>
</feature>
<reference evidence="2" key="2">
    <citation type="submission" date="2021-04" db="EMBL/GenBank/DDBJ databases">
        <authorList>
            <person name="Gilroy R."/>
        </authorList>
    </citation>
    <scope>NUCLEOTIDE SEQUENCE</scope>
    <source>
        <strain evidence="2">F6-686</strain>
    </source>
</reference>
<proteinExistence type="predicted"/>